<keyword evidence="1 2" id="KW-0808">Transferase</keyword>
<dbReference type="Gene3D" id="3.30.1540.10">
    <property type="entry name" value="formyl-coa transferase, domain 3"/>
    <property type="match status" value="1"/>
</dbReference>
<comment type="caution">
    <text evidence="2">The sequence shown here is derived from an EMBL/GenBank/DDBJ whole genome shotgun (WGS) entry which is preliminary data.</text>
</comment>
<reference evidence="3" key="1">
    <citation type="journal article" date="2019" name="Int. J. Syst. Evol. Microbiol.">
        <title>The Global Catalogue of Microorganisms (GCM) 10K type strain sequencing project: providing services to taxonomists for standard genome sequencing and annotation.</title>
        <authorList>
            <consortium name="The Broad Institute Genomics Platform"/>
            <consortium name="The Broad Institute Genome Sequencing Center for Infectious Disease"/>
            <person name="Wu L."/>
            <person name="Ma J."/>
        </authorList>
    </citation>
    <scope>NUCLEOTIDE SEQUENCE [LARGE SCALE GENOMIC DNA]</scope>
    <source>
        <strain evidence="3">CCUG 43117</strain>
    </source>
</reference>
<dbReference type="Pfam" id="PF02515">
    <property type="entry name" value="CoA_transf_3"/>
    <property type="match status" value="2"/>
</dbReference>
<dbReference type="PANTHER" id="PTHR48207:SF3">
    <property type="entry name" value="SUCCINATE--HYDROXYMETHYLGLUTARATE COA-TRANSFERASE"/>
    <property type="match status" value="1"/>
</dbReference>
<name>A0ABW0NWA9_9HYPH</name>
<proteinExistence type="predicted"/>
<dbReference type="InterPro" id="IPR003673">
    <property type="entry name" value="CoA-Trfase_fam_III"/>
</dbReference>
<dbReference type="GO" id="GO:0016740">
    <property type="term" value="F:transferase activity"/>
    <property type="evidence" value="ECO:0007669"/>
    <property type="project" value="UniProtKB-KW"/>
</dbReference>
<protein>
    <submittedName>
        <fullName evidence="2">CoA transferase</fullName>
    </submittedName>
</protein>
<dbReference type="InterPro" id="IPR044855">
    <property type="entry name" value="CoA-Trfase_III_dom3_sf"/>
</dbReference>
<dbReference type="SUPFAM" id="SSF89796">
    <property type="entry name" value="CoA-transferase family III (CaiB/BaiF)"/>
    <property type="match status" value="2"/>
</dbReference>
<evidence type="ECO:0000313" key="2">
    <source>
        <dbReference type="EMBL" id="MFC5504028.1"/>
    </source>
</evidence>
<gene>
    <name evidence="2" type="ORF">ACFPN9_02010</name>
</gene>
<evidence type="ECO:0000256" key="1">
    <source>
        <dbReference type="ARBA" id="ARBA00022679"/>
    </source>
</evidence>
<dbReference type="InterPro" id="IPR023606">
    <property type="entry name" value="CoA-Trfase_III_dom_1_sf"/>
</dbReference>
<evidence type="ECO:0000313" key="3">
    <source>
        <dbReference type="Proteomes" id="UP001596060"/>
    </source>
</evidence>
<dbReference type="RefSeq" id="WP_377815148.1">
    <property type="nucleotide sequence ID" value="NZ_JBHSLU010000004.1"/>
</dbReference>
<dbReference type="Gene3D" id="3.40.50.10540">
    <property type="entry name" value="Crotonobetainyl-coa:carnitine coa-transferase, domain 1"/>
    <property type="match status" value="2"/>
</dbReference>
<organism evidence="2 3">
    <name type="scientific">Bosea massiliensis</name>
    <dbReference type="NCBI Taxonomy" id="151419"/>
    <lineage>
        <taxon>Bacteria</taxon>
        <taxon>Pseudomonadati</taxon>
        <taxon>Pseudomonadota</taxon>
        <taxon>Alphaproteobacteria</taxon>
        <taxon>Hyphomicrobiales</taxon>
        <taxon>Boseaceae</taxon>
        <taxon>Bosea</taxon>
    </lineage>
</organism>
<dbReference type="Proteomes" id="UP001596060">
    <property type="component" value="Unassembled WGS sequence"/>
</dbReference>
<dbReference type="InterPro" id="IPR050483">
    <property type="entry name" value="CoA-transferase_III_domain"/>
</dbReference>
<dbReference type="EMBL" id="JBHSLU010000004">
    <property type="protein sequence ID" value="MFC5504028.1"/>
    <property type="molecule type" value="Genomic_DNA"/>
</dbReference>
<keyword evidence="3" id="KW-1185">Reference proteome</keyword>
<dbReference type="PANTHER" id="PTHR48207">
    <property type="entry name" value="SUCCINATE--HYDROXYMETHYLGLUTARATE COA-TRANSFERASE"/>
    <property type="match status" value="1"/>
</dbReference>
<sequence length="671" mass="71025">MTLEQRLDGLTVLEWGSRPAVRACGGLLAQLGATVIDLTGTAPQDALSRFKTRLPGTSEARAEALARANVVLHSSDRRDEMALPACRHDQIVLDITVDQTGEHGHWTEPLLQAVAGISDITGTTNTPPTICAAPVVELQTAIFAAAGILVAWPRLAATGEGQQISLSLIDCALNGLSSFLPLVYAGKTPHRSGNRHPMAVPWNSYRTSDGWILLCSATDEHWVKLCTLMGRPGLAQGAFARLADRVQQCEAVDGLVEAWTSTLSVKDCVAALNAAGLAAGPILTLAELGQDPNLKHRRSVSEDDRPAPLGFLKAQPGRGSTNQASAPQLPAQPLAGLRVIEIGQYTTAPLAAKQLALLGAEVIKIEPPGGEASRAWPPHQDGQGYFFTMNNANKRSCLLDLRSDADRQTFASLLERSDVLIENMKPGSLDKLGFGWERLSELNPRLVYCGISGFGQDSAYPGRPAFDTVVQAMSGLMDATRAGGIPFKLGISAADVTGGIAGLLAVIYGLEQRRQTGRGTMIDLSMQDVSAWLTQTLWGTSSADPYSVVPCADGYVVAACQSPTADEIIGSRTVPMRAAAIALLEEARIAAGSVRTLNEIAGAEAGDDTRSIQTHVDGNGRSWPLFRCPYHFSVEKTVATVAIGPLGEANAYVGEICARPTPALPDSSHLA</sequence>
<accession>A0ABW0NWA9</accession>